<accession>A0ABT9R5I7</accession>
<evidence type="ECO:0000256" key="1">
    <source>
        <dbReference type="SAM" id="MobiDB-lite"/>
    </source>
</evidence>
<protein>
    <submittedName>
        <fullName evidence="2">Uncharacterized protein</fullName>
    </submittedName>
</protein>
<dbReference type="EMBL" id="JAUSRB010000002">
    <property type="protein sequence ID" value="MDP9864507.1"/>
    <property type="molecule type" value="Genomic_DNA"/>
</dbReference>
<proteinExistence type="predicted"/>
<keyword evidence="3" id="KW-1185">Reference proteome</keyword>
<organism evidence="2 3">
    <name type="scientific">Streptosporangium brasiliense</name>
    <dbReference type="NCBI Taxonomy" id="47480"/>
    <lineage>
        <taxon>Bacteria</taxon>
        <taxon>Bacillati</taxon>
        <taxon>Actinomycetota</taxon>
        <taxon>Actinomycetes</taxon>
        <taxon>Streptosporangiales</taxon>
        <taxon>Streptosporangiaceae</taxon>
        <taxon>Streptosporangium</taxon>
    </lineage>
</organism>
<reference evidence="2 3" key="1">
    <citation type="submission" date="2023-07" db="EMBL/GenBank/DDBJ databases">
        <title>Sequencing the genomes of 1000 actinobacteria strains.</title>
        <authorList>
            <person name="Klenk H.-P."/>
        </authorList>
    </citation>
    <scope>NUCLEOTIDE SEQUENCE [LARGE SCALE GENOMIC DNA]</scope>
    <source>
        <strain evidence="2 3">DSM 44109</strain>
    </source>
</reference>
<feature type="compositionally biased region" description="Basic and acidic residues" evidence="1">
    <location>
        <begin position="1"/>
        <end position="12"/>
    </location>
</feature>
<evidence type="ECO:0000313" key="2">
    <source>
        <dbReference type="EMBL" id="MDP9864507.1"/>
    </source>
</evidence>
<dbReference type="Proteomes" id="UP001230426">
    <property type="component" value="Unassembled WGS sequence"/>
</dbReference>
<name>A0ABT9R5I7_9ACTN</name>
<comment type="caution">
    <text evidence="2">The sequence shown here is derived from an EMBL/GenBank/DDBJ whole genome shotgun (WGS) entry which is preliminary data.</text>
</comment>
<sequence>MNPRRSTTDTDHTGLFGRPHRSDRDPARAPTELRLLGSASADVIVWAASSGSTGMLLDLDG</sequence>
<feature type="region of interest" description="Disordered" evidence="1">
    <location>
        <begin position="1"/>
        <end position="29"/>
    </location>
</feature>
<evidence type="ECO:0000313" key="3">
    <source>
        <dbReference type="Proteomes" id="UP001230426"/>
    </source>
</evidence>
<gene>
    <name evidence="2" type="ORF">J2S55_003773</name>
</gene>
<dbReference type="RefSeq" id="WP_306862437.1">
    <property type="nucleotide sequence ID" value="NZ_JAUSRB010000002.1"/>
</dbReference>